<dbReference type="OrthoDB" id="306692at2157"/>
<dbReference type="GeneID" id="26658113"/>
<dbReference type="EMBL" id="LN831302">
    <property type="protein sequence ID" value="CQH48477.1"/>
    <property type="molecule type" value="Genomic_DNA"/>
</dbReference>
<dbReference type="KEGG" id="hhb:Hhub_1422"/>
<sequence>MLADEIQDAEAVTAEDVRAEYEAALARVVEAEGVDAVAEASGVDAERLAALVDGERVEFTVEEAAGVFAVSDDWPDAEGLLLEVRDNLMLQMSSAVLDVEALASGLGDEFDPKEIQQKIEGRQPMTLGEYARIYHHVASENPY</sequence>
<name>A0A0U5H1F1_9EURY</name>
<dbReference type="InterPro" id="IPR043809">
    <property type="entry name" value="DUF5791"/>
</dbReference>
<dbReference type="STRING" id="1407499.HHUB_1422"/>
<evidence type="ECO:0000313" key="2">
    <source>
        <dbReference type="Proteomes" id="UP000066737"/>
    </source>
</evidence>
<dbReference type="Proteomes" id="UP000066737">
    <property type="component" value="Chromosome I"/>
</dbReference>
<reference evidence="2" key="1">
    <citation type="journal article" date="2016" name="Environ. Microbiol.">
        <title>The complete genome of a viable archaeum isolated from 123-million-year-old rock salt.</title>
        <authorList>
            <person name="Jaakkola S.T."/>
            <person name="Pfeiffer F."/>
            <person name="Ravantti J.J."/>
            <person name="Guo Q."/>
            <person name="Liu Y."/>
            <person name="Chen X."/>
            <person name="Ma H."/>
            <person name="Yang C."/>
            <person name="Oksanen H.M."/>
            <person name="Bamford D.H."/>
        </authorList>
    </citation>
    <scope>NUCLEOTIDE SEQUENCE</scope>
    <source>
        <strain evidence="2">JI20-1</strain>
    </source>
</reference>
<accession>A0A0U5H1F1</accession>
<protein>
    <submittedName>
        <fullName evidence="1">Uncharacterized protein</fullName>
    </submittedName>
</protein>
<keyword evidence="2" id="KW-1185">Reference proteome</keyword>
<proteinExistence type="predicted"/>
<gene>
    <name evidence="1" type="ORF">HHUB_1422</name>
</gene>
<dbReference type="Pfam" id="PF19104">
    <property type="entry name" value="DUF5791"/>
    <property type="match status" value="1"/>
</dbReference>
<dbReference type="AlphaFoldDB" id="A0A0U5H1F1"/>
<evidence type="ECO:0000313" key="1">
    <source>
        <dbReference type="EMBL" id="CQH48477.1"/>
    </source>
</evidence>
<organism evidence="1 2">
    <name type="scientific">Halobacterium hubeiense</name>
    <dbReference type="NCBI Taxonomy" id="1407499"/>
    <lineage>
        <taxon>Archaea</taxon>
        <taxon>Methanobacteriati</taxon>
        <taxon>Methanobacteriota</taxon>
        <taxon>Stenosarchaea group</taxon>
        <taxon>Halobacteria</taxon>
        <taxon>Halobacteriales</taxon>
        <taxon>Halobacteriaceae</taxon>
        <taxon>Halobacterium</taxon>
    </lineage>
</organism>
<dbReference type="RefSeq" id="WP_059055737.1">
    <property type="nucleotide sequence ID" value="NZ_CEML01000002.1"/>
</dbReference>